<dbReference type="GO" id="GO:0008745">
    <property type="term" value="F:N-acetylmuramoyl-L-alanine amidase activity"/>
    <property type="evidence" value="ECO:0007669"/>
    <property type="project" value="UniProtKB-EC"/>
</dbReference>
<dbReference type="InterPro" id="IPR002502">
    <property type="entry name" value="Amidase_domain"/>
</dbReference>
<dbReference type="Pfam" id="PF01510">
    <property type="entry name" value="Amidase_2"/>
    <property type="match status" value="1"/>
</dbReference>
<dbReference type="GO" id="GO:0009254">
    <property type="term" value="P:peptidoglycan turnover"/>
    <property type="evidence" value="ECO:0007669"/>
    <property type="project" value="TreeGrafter"/>
</dbReference>
<dbReference type="PANTHER" id="PTHR30417:SF1">
    <property type="entry name" value="N-ACETYLMURAMOYL-L-ALANINE AMIDASE AMID"/>
    <property type="match status" value="1"/>
</dbReference>
<comment type="catalytic activity">
    <reaction evidence="1">
        <text>Hydrolyzes the link between N-acetylmuramoyl residues and L-amino acid residues in certain cell-wall glycopeptides.</text>
        <dbReference type="EC" id="3.5.1.28"/>
    </reaction>
</comment>
<name>V7I990_9CLOT</name>
<evidence type="ECO:0000313" key="7">
    <source>
        <dbReference type="Proteomes" id="UP000017747"/>
    </source>
</evidence>
<sequence length="329" mass="36758">MGLSNLKSKFMTRNDCYTAGRKIVPKGIMVHSTATPGVMAADWFSRWNKSYKAGEINRQVCVHAFLDDKEVWQYLPWNHRGWHTGGDANNTHIGFEICEPGGFSYSGGSTMVGYDVKKNEAYFRAAWKNAVELCVYLCKLYSLTEKDILSHAEGNKKGIASNHSDVGHWFPKHGESMDTFRAAVKKALESKDSPNVEEDFNAGDIVEIKAPATRYYPGGPTIPNWVKGAYHLITQTEFNGKSVIKGGKACVLLGKKISKEKWDDSPGIMTWVDKDLLAIISKGVEAEPEPKGDQKYYRVQVGAFSKKENAEALMARLKQSGFDAYMKYD</sequence>
<evidence type="ECO:0000259" key="5">
    <source>
        <dbReference type="PROSITE" id="PS51724"/>
    </source>
</evidence>
<dbReference type="PROSITE" id="PS51724">
    <property type="entry name" value="SPOR"/>
    <property type="match status" value="1"/>
</dbReference>
<dbReference type="GO" id="GO:0009253">
    <property type="term" value="P:peptidoglycan catabolic process"/>
    <property type="evidence" value="ECO:0007669"/>
    <property type="project" value="InterPro"/>
</dbReference>
<dbReference type="EC" id="3.5.1.28" evidence="2"/>
<dbReference type="EMBL" id="AXUN02000059">
    <property type="protein sequence ID" value="ETA81826.1"/>
    <property type="molecule type" value="Genomic_DNA"/>
</dbReference>
<protein>
    <recommendedName>
        <fullName evidence="2">N-acetylmuramoyl-L-alanine amidase</fullName>
        <ecNumber evidence="2">3.5.1.28</ecNumber>
    </recommendedName>
</protein>
<evidence type="ECO:0000256" key="2">
    <source>
        <dbReference type="ARBA" id="ARBA00011901"/>
    </source>
</evidence>
<dbReference type="Pfam" id="PF05036">
    <property type="entry name" value="SPOR"/>
    <property type="match status" value="1"/>
</dbReference>
<dbReference type="PANTHER" id="PTHR30417">
    <property type="entry name" value="N-ACETYLMURAMOYL-L-ALANINE AMIDASE AMID"/>
    <property type="match status" value="1"/>
</dbReference>
<dbReference type="Proteomes" id="UP000017747">
    <property type="component" value="Unassembled WGS sequence"/>
</dbReference>
<dbReference type="RefSeq" id="WP_023863340.1">
    <property type="nucleotide sequence ID" value="NZ_AXUN02000059.1"/>
</dbReference>
<dbReference type="InterPro" id="IPR036505">
    <property type="entry name" value="Amidase/PGRP_sf"/>
</dbReference>
<dbReference type="AlphaFoldDB" id="V7I990"/>
<dbReference type="eggNOG" id="COG5632">
    <property type="taxonomic scope" value="Bacteria"/>
</dbReference>
<dbReference type="InterPro" id="IPR007730">
    <property type="entry name" value="SPOR-like_dom"/>
</dbReference>
<dbReference type="SMART" id="SM00644">
    <property type="entry name" value="Ami_2"/>
    <property type="match status" value="1"/>
</dbReference>
<dbReference type="CDD" id="cd06583">
    <property type="entry name" value="PGRP"/>
    <property type="match status" value="1"/>
</dbReference>
<dbReference type="STRING" id="994573.T472_0204330"/>
<dbReference type="SUPFAM" id="SSF55846">
    <property type="entry name" value="N-acetylmuramoyl-L-alanine amidase-like"/>
    <property type="match status" value="1"/>
</dbReference>
<keyword evidence="4" id="KW-0961">Cell wall biogenesis/degradation</keyword>
<evidence type="ECO:0000256" key="4">
    <source>
        <dbReference type="ARBA" id="ARBA00023316"/>
    </source>
</evidence>
<accession>V7I990</accession>
<proteinExistence type="predicted"/>
<keyword evidence="7" id="KW-1185">Reference proteome</keyword>
<evidence type="ECO:0000313" key="6">
    <source>
        <dbReference type="EMBL" id="ETA81826.1"/>
    </source>
</evidence>
<dbReference type="PATRIC" id="fig|994573.3.peg.813"/>
<dbReference type="SUPFAM" id="SSF110997">
    <property type="entry name" value="Sporulation related repeat"/>
    <property type="match status" value="1"/>
</dbReference>
<dbReference type="InterPro" id="IPR051206">
    <property type="entry name" value="NAMLAA_amidase_2"/>
</dbReference>
<keyword evidence="3" id="KW-0378">Hydrolase</keyword>
<dbReference type="Gene3D" id="3.40.80.10">
    <property type="entry name" value="Peptidoglycan recognition protein-like"/>
    <property type="match status" value="1"/>
</dbReference>
<comment type="caution">
    <text evidence="6">The sequence shown here is derived from an EMBL/GenBank/DDBJ whole genome shotgun (WGS) entry which is preliminary data.</text>
</comment>
<reference evidence="6 7" key="1">
    <citation type="journal article" date="2014" name="Genome Announc.">
        <title>Genome Sequence of Youngiibacter fragilis, the Type Strain of the Genus Youngiibacter.</title>
        <authorList>
            <person name="Wawrik C.B."/>
            <person name="Callaghan A.V."/>
            <person name="Stamps B.W."/>
            <person name="Wawrik B."/>
        </authorList>
    </citation>
    <scope>NUCLEOTIDE SEQUENCE [LARGE SCALE GENOMIC DNA]</scope>
    <source>
        <strain evidence="6 7">232.1</strain>
    </source>
</reference>
<organism evidence="6 7">
    <name type="scientific">Youngiibacter fragilis 232.1</name>
    <dbReference type="NCBI Taxonomy" id="994573"/>
    <lineage>
        <taxon>Bacteria</taxon>
        <taxon>Bacillati</taxon>
        <taxon>Bacillota</taxon>
        <taxon>Clostridia</taxon>
        <taxon>Eubacteriales</taxon>
        <taxon>Clostridiaceae</taxon>
        <taxon>Youngiibacter</taxon>
    </lineage>
</organism>
<dbReference type="GO" id="GO:0071555">
    <property type="term" value="P:cell wall organization"/>
    <property type="evidence" value="ECO:0007669"/>
    <property type="project" value="UniProtKB-KW"/>
</dbReference>
<evidence type="ECO:0000256" key="1">
    <source>
        <dbReference type="ARBA" id="ARBA00001561"/>
    </source>
</evidence>
<feature type="domain" description="SPOR" evidence="5">
    <location>
        <begin position="291"/>
        <end position="329"/>
    </location>
</feature>
<dbReference type="OrthoDB" id="9794294at2"/>
<evidence type="ECO:0000256" key="3">
    <source>
        <dbReference type="ARBA" id="ARBA00022801"/>
    </source>
</evidence>
<dbReference type="Gene3D" id="3.30.70.1070">
    <property type="entry name" value="Sporulation related repeat"/>
    <property type="match status" value="1"/>
</dbReference>
<dbReference type="GO" id="GO:0042834">
    <property type="term" value="F:peptidoglycan binding"/>
    <property type="evidence" value="ECO:0007669"/>
    <property type="project" value="InterPro"/>
</dbReference>
<gene>
    <name evidence="6" type="ORF">T472_0204330</name>
</gene>
<dbReference type="InterPro" id="IPR036680">
    <property type="entry name" value="SPOR-like_sf"/>
</dbReference>